<keyword evidence="4" id="KW-1133">Transmembrane helix</keyword>
<dbReference type="Gene3D" id="3.90.550.10">
    <property type="entry name" value="Spore Coat Polysaccharide Biosynthesis Protein SpsA, Chain A"/>
    <property type="match status" value="1"/>
</dbReference>
<feature type="domain" description="Glycosyltransferase 2-like" evidence="5">
    <location>
        <begin position="60"/>
        <end position="103"/>
    </location>
</feature>
<dbReference type="CDD" id="cd06423">
    <property type="entry name" value="CESA_like"/>
    <property type="match status" value="1"/>
</dbReference>
<proteinExistence type="inferred from homology"/>
<evidence type="ECO:0000313" key="8">
    <source>
        <dbReference type="Proteomes" id="UP000184172"/>
    </source>
</evidence>
<feature type="domain" description="Glycosyltransferase 2-like" evidence="6">
    <location>
        <begin position="255"/>
        <end position="397"/>
    </location>
</feature>
<protein>
    <submittedName>
        <fullName evidence="7">Glycosyltransferase, catalytic subunit of cellulose synthase and poly-beta-1,6-N-acetylglucosamine synthase</fullName>
    </submittedName>
</protein>
<dbReference type="Pfam" id="PF13632">
    <property type="entry name" value="Glyco_trans_2_3"/>
    <property type="match status" value="1"/>
</dbReference>
<evidence type="ECO:0000256" key="1">
    <source>
        <dbReference type="ARBA" id="ARBA00006739"/>
    </source>
</evidence>
<feature type="transmembrane region" description="Helical" evidence="4">
    <location>
        <begin position="427"/>
        <end position="449"/>
    </location>
</feature>
<dbReference type="OrthoDB" id="9766299at2"/>
<evidence type="ECO:0000256" key="4">
    <source>
        <dbReference type="SAM" id="Phobius"/>
    </source>
</evidence>
<feature type="transmembrane region" description="Helical" evidence="4">
    <location>
        <begin position="387"/>
        <end position="407"/>
    </location>
</feature>
<feature type="transmembrane region" description="Helical" evidence="4">
    <location>
        <begin position="361"/>
        <end position="380"/>
    </location>
</feature>
<dbReference type="RefSeq" id="WP_073216210.1">
    <property type="nucleotide sequence ID" value="NZ_FNNS01000001.1"/>
</dbReference>
<dbReference type="Proteomes" id="UP000184172">
    <property type="component" value="Unassembled WGS sequence"/>
</dbReference>
<comment type="similarity">
    <text evidence="1">Belongs to the glycosyltransferase 2 family.</text>
</comment>
<sequence length="480" mass="55187">MDQILDFYQYAIFFYSAFITLAYVSLAILGYFNITSKNSYYTEREDNLLNSFPEEAPGISVVTPAFNEDLIIIDSAHSLLNLEYPNFEVIIVNDGSTDNTLDTLIKEFDLVLTPFPYIEKVRCQPMRGIYKSKNPRYSNLTIVDKENGGTKADAMNAGVNVANYDYFINTDIDGLLVPNTLAKMIVPVLDSEIPVIAVGATLRMVNSCEVDKGRITRVRPPNRLIPTFQETEYLRSYLIGKMGWATLNAVPNVSGGFGLFDTNVVIGAGGYDPLSQAEDMDMTLRMIAFMRDRKKKYRIRQIPDTCCWTEGPSNLRLLYRQRTRWGRGLLQIFLVHRRYLFNPKYGRMGMLLLPYALFFDFLAPILTTTGFFIIAFLLFTNQINFDTFWLLLLLVYLIGVSMSLVAITADLSNKKLYKNYSEYGRLIFFSLFEVLLYQPFNTVFFVIGYGQFLYNREFKWTSMTRQGYTRNTEVTIEPEE</sequence>
<reference evidence="8" key="1">
    <citation type="submission" date="2016-11" db="EMBL/GenBank/DDBJ databases">
        <authorList>
            <person name="Varghese N."/>
            <person name="Submissions S."/>
        </authorList>
    </citation>
    <scope>NUCLEOTIDE SEQUENCE [LARGE SCALE GENOMIC DNA]</scope>
    <source>
        <strain evidence="8">DSM 26349</strain>
    </source>
</reference>
<organism evidence="7 8">
    <name type="scientific">Aequorivita viscosa</name>
    <dbReference type="NCBI Taxonomy" id="797419"/>
    <lineage>
        <taxon>Bacteria</taxon>
        <taxon>Pseudomonadati</taxon>
        <taxon>Bacteroidota</taxon>
        <taxon>Flavobacteriia</taxon>
        <taxon>Flavobacteriales</taxon>
        <taxon>Flavobacteriaceae</taxon>
        <taxon>Aequorivita</taxon>
    </lineage>
</organism>
<dbReference type="AlphaFoldDB" id="A0A1M6EDX0"/>
<evidence type="ECO:0000259" key="6">
    <source>
        <dbReference type="Pfam" id="PF13632"/>
    </source>
</evidence>
<accession>A0A1M6EDX0</accession>
<keyword evidence="8" id="KW-1185">Reference proteome</keyword>
<keyword evidence="2" id="KW-0328">Glycosyltransferase</keyword>
<feature type="transmembrane region" description="Helical" evidence="4">
    <location>
        <begin position="12"/>
        <end position="34"/>
    </location>
</feature>
<dbReference type="InterPro" id="IPR029044">
    <property type="entry name" value="Nucleotide-diphossugar_trans"/>
</dbReference>
<evidence type="ECO:0000256" key="2">
    <source>
        <dbReference type="ARBA" id="ARBA00022676"/>
    </source>
</evidence>
<name>A0A1M6EDX0_9FLAO</name>
<dbReference type="GO" id="GO:0016757">
    <property type="term" value="F:glycosyltransferase activity"/>
    <property type="evidence" value="ECO:0007669"/>
    <property type="project" value="UniProtKB-KW"/>
</dbReference>
<gene>
    <name evidence="7" type="ORF">SAMN04487908_10644</name>
</gene>
<evidence type="ECO:0000313" key="7">
    <source>
        <dbReference type="EMBL" id="SHI83623.1"/>
    </source>
</evidence>
<dbReference type="PANTHER" id="PTHR43630:SF1">
    <property type="entry name" value="POLY-BETA-1,6-N-ACETYL-D-GLUCOSAMINE SYNTHASE"/>
    <property type="match status" value="1"/>
</dbReference>
<dbReference type="PANTHER" id="PTHR43630">
    <property type="entry name" value="POLY-BETA-1,6-N-ACETYL-D-GLUCOSAMINE SYNTHASE"/>
    <property type="match status" value="1"/>
</dbReference>
<dbReference type="EMBL" id="FQYV01000006">
    <property type="protein sequence ID" value="SHI83623.1"/>
    <property type="molecule type" value="Genomic_DNA"/>
</dbReference>
<dbReference type="SUPFAM" id="SSF53448">
    <property type="entry name" value="Nucleotide-diphospho-sugar transferases"/>
    <property type="match status" value="1"/>
</dbReference>
<dbReference type="Pfam" id="PF00535">
    <property type="entry name" value="Glycos_transf_2"/>
    <property type="match status" value="1"/>
</dbReference>
<dbReference type="STRING" id="797419.SAMN05216556_101115"/>
<keyword evidence="4" id="KW-0472">Membrane</keyword>
<evidence type="ECO:0000259" key="5">
    <source>
        <dbReference type="Pfam" id="PF00535"/>
    </source>
</evidence>
<keyword evidence="3 7" id="KW-0808">Transferase</keyword>
<dbReference type="InterPro" id="IPR001173">
    <property type="entry name" value="Glyco_trans_2-like"/>
</dbReference>
<evidence type="ECO:0000256" key="3">
    <source>
        <dbReference type="ARBA" id="ARBA00022679"/>
    </source>
</evidence>
<keyword evidence="4" id="KW-0812">Transmembrane</keyword>